<sequence length="351" mass="40376">MDFDAHLISSKQCLFTSNHRKIQRSSLAPTPGSQSLTAWIPISMPNIQTLPVELHQAILAYLPVPGLLSAYRVNASWRSLAPKGATPNRLHLFSLAFRPHKCHLYPHPVNLATRLSYVEYIETKYSVRIPEEYRVVLTEWPISIPPSGMHWPHALRFFDDPKKGCTCHTPNGLCFCKQAGCHPKSITIRTSLLHRVHAGEDFNVTAQRWELYKGPTFHAPEARAQTLRLLNSYRELVDISGRDEDSEEDIPRQVGVWQIRGEVSDLTLLVLDMSTCITQFVDPDDGLRKAFIDRSLMILNGEARGQIHMWSRARWYHGFQAETFLEWRIEELTEEQLRVYRHLSRPACYVL</sequence>
<dbReference type="HOGENOM" id="CLU_855467_0_0_1"/>
<accession>A0A067PH90</accession>
<gene>
    <name evidence="2" type="ORF">JAAARDRAFT_413387</name>
</gene>
<name>A0A067PH90_9AGAM</name>
<dbReference type="InParanoid" id="A0A067PH90"/>
<feature type="domain" description="F-box" evidence="1">
    <location>
        <begin position="44"/>
        <end position="90"/>
    </location>
</feature>
<organism evidence="2 3">
    <name type="scientific">Jaapia argillacea MUCL 33604</name>
    <dbReference type="NCBI Taxonomy" id="933084"/>
    <lineage>
        <taxon>Eukaryota</taxon>
        <taxon>Fungi</taxon>
        <taxon>Dikarya</taxon>
        <taxon>Basidiomycota</taxon>
        <taxon>Agaricomycotina</taxon>
        <taxon>Agaricomycetes</taxon>
        <taxon>Agaricomycetidae</taxon>
        <taxon>Jaapiales</taxon>
        <taxon>Jaapiaceae</taxon>
        <taxon>Jaapia</taxon>
    </lineage>
</organism>
<reference evidence="3" key="1">
    <citation type="journal article" date="2014" name="Proc. Natl. Acad. Sci. U.S.A.">
        <title>Extensive sampling of basidiomycete genomes demonstrates inadequacy of the white-rot/brown-rot paradigm for wood decay fungi.</title>
        <authorList>
            <person name="Riley R."/>
            <person name="Salamov A.A."/>
            <person name="Brown D.W."/>
            <person name="Nagy L.G."/>
            <person name="Floudas D."/>
            <person name="Held B.W."/>
            <person name="Levasseur A."/>
            <person name="Lombard V."/>
            <person name="Morin E."/>
            <person name="Otillar R."/>
            <person name="Lindquist E.A."/>
            <person name="Sun H."/>
            <person name="LaButti K.M."/>
            <person name="Schmutz J."/>
            <person name="Jabbour D."/>
            <person name="Luo H."/>
            <person name="Baker S.E."/>
            <person name="Pisabarro A.G."/>
            <person name="Walton J.D."/>
            <person name="Blanchette R.A."/>
            <person name="Henrissat B."/>
            <person name="Martin F."/>
            <person name="Cullen D."/>
            <person name="Hibbett D.S."/>
            <person name="Grigoriev I.V."/>
        </authorList>
    </citation>
    <scope>NUCLEOTIDE SEQUENCE [LARGE SCALE GENOMIC DNA]</scope>
    <source>
        <strain evidence="3">MUCL 33604</strain>
    </source>
</reference>
<dbReference type="Proteomes" id="UP000027265">
    <property type="component" value="Unassembled WGS sequence"/>
</dbReference>
<dbReference type="PROSITE" id="PS50181">
    <property type="entry name" value="FBOX"/>
    <property type="match status" value="1"/>
</dbReference>
<dbReference type="OrthoDB" id="3250060at2759"/>
<evidence type="ECO:0000259" key="1">
    <source>
        <dbReference type="PROSITE" id="PS50181"/>
    </source>
</evidence>
<dbReference type="AlphaFoldDB" id="A0A067PH90"/>
<proteinExistence type="predicted"/>
<protein>
    <recommendedName>
        <fullName evidence="1">F-box domain-containing protein</fullName>
    </recommendedName>
</protein>
<dbReference type="SUPFAM" id="SSF81383">
    <property type="entry name" value="F-box domain"/>
    <property type="match status" value="1"/>
</dbReference>
<evidence type="ECO:0000313" key="3">
    <source>
        <dbReference type="Proteomes" id="UP000027265"/>
    </source>
</evidence>
<evidence type="ECO:0000313" key="2">
    <source>
        <dbReference type="EMBL" id="KDQ54164.1"/>
    </source>
</evidence>
<keyword evidence="3" id="KW-1185">Reference proteome</keyword>
<dbReference type="EMBL" id="KL197730">
    <property type="protein sequence ID" value="KDQ54164.1"/>
    <property type="molecule type" value="Genomic_DNA"/>
</dbReference>
<dbReference type="Gene3D" id="1.20.1280.50">
    <property type="match status" value="1"/>
</dbReference>
<dbReference type="InterPro" id="IPR001810">
    <property type="entry name" value="F-box_dom"/>
</dbReference>
<dbReference type="InterPro" id="IPR036047">
    <property type="entry name" value="F-box-like_dom_sf"/>
</dbReference>